<sequence>MTLSNKKANYADHLDRISDLPCNVIDGILKHLNIQELVCTSLLSRKWRYVWNTVPQLVFCEDFFFRFKDLDDPSPDINRIINEVLLQHNGPIYRFTLDIPWFSNILITAEYFNKWLLFLSRRGIKDLAIFNYGIFSNKMPSHVFSCQELTHLWFAGFNVSVPPNFCGLKSLLVLDLQRNTYEFGALETLMSGCPLLKELSIELFGDIKSICLKKAKNLIDLRLMVNQDSVSGLIKSLPNIQRLTLESCCDKTLYADIISPSHLISLKYLKLHFVSLDERGELFYIVSVLKSASNLVELVIESNNISGGQEPDQLEELERDSCCFSQLQTVNIRVGTTDFKHAMSLIQLILANSSSLKTLAFKVDFGHRKLDPAVLLSISRNLLLMERASQRARVEFTL</sequence>
<accession>A0ACB0JWB0</accession>
<comment type="caution">
    <text evidence="1">The sequence shown here is derived from an EMBL/GenBank/DDBJ whole genome shotgun (WGS) entry which is preliminary data.</text>
</comment>
<name>A0ACB0JWB0_TRIPR</name>
<proteinExistence type="predicted"/>
<gene>
    <name evidence="1" type="ORF">MILVUS5_LOCUS16689</name>
</gene>
<protein>
    <submittedName>
        <fullName evidence="1">Uncharacterized protein</fullName>
    </submittedName>
</protein>
<reference evidence="1" key="1">
    <citation type="submission" date="2023-10" db="EMBL/GenBank/DDBJ databases">
        <authorList>
            <person name="Rodriguez Cubillos JULIANA M."/>
            <person name="De Vega J."/>
        </authorList>
    </citation>
    <scope>NUCLEOTIDE SEQUENCE</scope>
</reference>
<keyword evidence="2" id="KW-1185">Reference proteome</keyword>
<dbReference type="EMBL" id="CASHSV030000109">
    <property type="protein sequence ID" value="CAJ2648316.1"/>
    <property type="molecule type" value="Genomic_DNA"/>
</dbReference>
<organism evidence="1 2">
    <name type="scientific">Trifolium pratense</name>
    <name type="common">Red clover</name>
    <dbReference type="NCBI Taxonomy" id="57577"/>
    <lineage>
        <taxon>Eukaryota</taxon>
        <taxon>Viridiplantae</taxon>
        <taxon>Streptophyta</taxon>
        <taxon>Embryophyta</taxon>
        <taxon>Tracheophyta</taxon>
        <taxon>Spermatophyta</taxon>
        <taxon>Magnoliopsida</taxon>
        <taxon>eudicotyledons</taxon>
        <taxon>Gunneridae</taxon>
        <taxon>Pentapetalae</taxon>
        <taxon>rosids</taxon>
        <taxon>fabids</taxon>
        <taxon>Fabales</taxon>
        <taxon>Fabaceae</taxon>
        <taxon>Papilionoideae</taxon>
        <taxon>50 kb inversion clade</taxon>
        <taxon>NPAAA clade</taxon>
        <taxon>Hologalegina</taxon>
        <taxon>IRL clade</taxon>
        <taxon>Trifolieae</taxon>
        <taxon>Trifolium</taxon>
    </lineage>
</organism>
<dbReference type="Proteomes" id="UP001177021">
    <property type="component" value="Unassembled WGS sequence"/>
</dbReference>
<evidence type="ECO:0000313" key="2">
    <source>
        <dbReference type="Proteomes" id="UP001177021"/>
    </source>
</evidence>
<evidence type="ECO:0000313" key="1">
    <source>
        <dbReference type="EMBL" id="CAJ2648316.1"/>
    </source>
</evidence>